<reference evidence="2" key="2">
    <citation type="submission" date="2023-05" db="EMBL/GenBank/DDBJ databases">
        <authorList>
            <consortium name="Lawrence Berkeley National Laboratory"/>
            <person name="Steindorff A."/>
            <person name="Hensen N."/>
            <person name="Bonometti L."/>
            <person name="Westerberg I."/>
            <person name="Brannstrom I.O."/>
            <person name="Guillou S."/>
            <person name="Cros-Aarteil S."/>
            <person name="Calhoun S."/>
            <person name="Haridas S."/>
            <person name="Kuo A."/>
            <person name="Mondo S."/>
            <person name="Pangilinan J."/>
            <person name="Riley R."/>
            <person name="Labutti K."/>
            <person name="Andreopoulos B."/>
            <person name="Lipzen A."/>
            <person name="Chen C."/>
            <person name="Yanf M."/>
            <person name="Daum C."/>
            <person name="Ng V."/>
            <person name="Clum A."/>
            <person name="Ohm R."/>
            <person name="Martin F."/>
            <person name="Silar P."/>
            <person name="Natvig D."/>
            <person name="Lalanne C."/>
            <person name="Gautier V."/>
            <person name="Ament-Velasquez S.L."/>
            <person name="Kruys A."/>
            <person name="Hutchinson M.I."/>
            <person name="Powell A.J."/>
            <person name="Barry K."/>
            <person name="Miller A.N."/>
            <person name="Grigoriev I.V."/>
            <person name="Debuchy R."/>
            <person name="Gladieux P."/>
            <person name="Thoren M.H."/>
            <person name="Johannesson H."/>
        </authorList>
    </citation>
    <scope>NUCLEOTIDE SEQUENCE</scope>
    <source>
        <strain evidence="2">CBS 990.96</strain>
    </source>
</reference>
<protein>
    <submittedName>
        <fullName evidence="2">Uncharacterized protein</fullName>
    </submittedName>
</protein>
<comment type="caution">
    <text evidence="2">The sequence shown here is derived from an EMBL/GenBank/DDBJ whole genome shotgun (WGS) entry which is preliminary data.</text>
</comment>
<evidence type="ECO:0000256" key="1">
    <source>
        <dbReference type="SAM" id="MobiDB-lite"/>
    </source>
</evidence>
<feature type="region of interest" description="Disordered" evidence="1">
    <location>
        <begin position="41"/>
        <end position="62"/>
    </location>
</feature>
<dbReference type="AlphaFoldDB" id="A0AAN6YM53"/>
<dbReference type="Proteomes" id="UP001301958">
    <property type="component" value="Unassembled WGS sequence"/>
</dbReference>
<keyword evidence="3" id="KW-1185">Reference proteome</keyword>
<gene>
    <name evidence="2" type="ORF">QBC38DRAFT_494069</name>
</gene>
<proteinExistence type="predicted"/>
<sequence length="266" mass="31261">MLLRSLSSNLDIIRLSSNSSFSSYSFSSSFRSCRRYSYNSNNNPFNNRGDHHDPRPKQRQHYKNQHHVLLVQLKNQLKTALDLTDKQAETSWHLYHVLKQQLDSVCHIEQGEGDELSWWFQATGPEGSKRFLRKLKKLHGRRIKLWKRHKEEKTFIEYWEKRWEILMNGNGDGAVGVLGWEKGRAIVTVKEERMPSFEDVLRELEPWRMRQQRKMYHERQQGLGSKLMKKSKEGGPQKTFSSSGSTRSSSTKSKRKSGLRSLICFC</sequence>
<evidence type="ECO:0000313" key="2">
    <source>
        <dbReference type="EMBL" id="KAK4220546.1"/>
    </source>
</evidence>
<accession>A0AAN6YM53</accession>
<feature type="compositionally biased region" description="Low complexity" evidence="1">
    <location>
        <begin position="241"/>
        <end position="251"/>
    </location>
</feature>
<name>A0AAN6YM53_9PEZI</name>
<reference evidence="2" key="1">
    <citation type="journal article" date="2023" name="Mol. Phylogenet. Evol.">
        <title>Genome-scale phylogeny and comparative genomics of the fungal order Sordariales.</title>
        <authorList>
            <person name="Hensen N."/>
            <person name="Bonometti L."/>
            <person name="Westerberg I."/>
            <person name="Brannstrom I.O."/>
            <person name="Guillou S."/>
            <person name="Cros-Aarteil S."/>
            <person name="Calhoun S."/>
            <person name="Haridas S."/>
            <person name="Kuo A."/>
            <person name="Mondo S."/>
            <person name="Pangilinan J."/>
            <person name="Riley R."/>
            <person name="LaButti K."/>
            <person name="Andreopoulos B."/>
            <person name="Lipzen A."/>
            <person name="Chen C."/>
            <person name="Yan M."/>
            <person name="Daum C."/>
            <person name="Ng V."/>
            <person name="Clum A."/>
            <person name="Steindorff A."/>
            <person name="Ohm R.A."/>
            <person name="Martin F."/>
            <person name="Silar P."/>
            <person name="Natvig D.O."/>
            <person name="Lalanne C."/>
            <person name="Gautier V."/>
            <person name="Ament-Velasquez S.L."/>
            <person name="Kruys A."/>
            <person name="Hutchinson M.I."/>
            <person name="Powell A.J."/>
            <person name="Barry K."/>
            <person name="Miller A.N."/>
            <person name="Grigoriev I.V."/>
            <person name="Debuchy R."/>
            <person name="Gladieux P."/>
            <person name="Hiltunen Thoren M."/>
            <person name="Johannesson H."/>
        </authorList>
    </citation>
    <scope>NUCLEOTIDE SEQUENCE</scope>
    <source>
        <strain evidence="2">CBS 990.96</strain>
    </source>
</reference>
<organism evidence="2 3">
    <name type="scientific">Podospora fimiseda</name>
    <dbReference type="NCBI Taxonomy" id="252190"/>
    <lineage>
        <taxon>Eukaryota</taxon>
        <taxon>Fungi</taxon>
        <taxon>Dikarya</taxon>
        <taxon>Ascomycota</taxon>
        <taxon>Pezizomycotina</taxon>
        <taxon>Sordariomycetes</taxon>
        <taxon>Sordariomycetidae</taxon>
        <taxon>Sordariales</taxon>
        <taxon>Podosporaceae</taxon>
        <taxon>Podospora</taxon>
    </lineage>
</organism>
<feature type="region of interest" description="Disordered" evidence="1">
    <location>
        <begin position="215"/>
        <end position="266"/>
    </location>
</feature>
<dbReference type="EMBL" id="MU865723">
    <property type="protein sequence ID" value="KAK4220546.1"/>
    <property type="molecule type" value="Genomic_DNA"/>
</dbReference>
<evidence type="ECO:0000313" key="3">
    <source>
        <dbReference type="Proteomes" id="UP001301958"/>
    </source>
</evidence>